<protein>
    <recommendedName>
        <fullName evidence="7">Dihydropteridine reductase</fullName>
        <ecNumber evidence="6">1.5.1.34</ecNumber>
    </recommendedName>
    <alternativeName>
        <fullName evidence="8">Quinoid dihydropteridine reductase</fullName>
    </alternativeName>
</protein>
<keyword evidence="10" id="KW-0812">Transmembrane</keyword>
<evidence type="ECO:0000256" key="4">
    <source>
        <dbReference type="ARBA" id="ARBA00023002"/>
    </source>
</evidence>
<feature type="compositionally biased region" description="Basic and acidic residues" evidence="9">
    <location>
        <begin position="81"/>
        <end position="101"/>
    </location>
</feature>
<feature type="region of interest" description="Disordered" evidence="9">
    <location>
        <begin position="53"/>
        <end position="204"/>
    </location>
</feature>
<dbReference type="STRING" id="35722.A0A0B7NUR6"/>
<dbReference type="EMBL" id="LN733967">
    <property type="protein sequence ID" value="CEP18963.1"/>
    <property type="molecule type" value="Genomic_DNA"/>
</dbReference>
<dbReference type="Gene3D" id="3.40.50.720">
    <property type="entry name" value="NAD(P)-binding Rossmann-like Domain"/>
    <property type="match status" value="1"/>
</dbReference>
<dbReference type="GO" id="GO:0070402">
    <property type="term" value="F:NADPH binding"/>
    <property type="evidence" value="ECO:0007669"/>
    <property type="project" value="TreeGrafter"/>
</dbReference>
<evidence type="ECO:0000256" key="3">
    <source>
        <dbReference type="ARBA" id="ARBA00022857"/>
    </source>
</evidence>
<dbReference type="GO" id="GO:0070404">
    <property type="term" value="F:NADH binding"/>
    <property type="evidence" value="ECO:0007669"/>
    <property type="project" value="TreeGrafter"/>
</dbReference>
<keyword evidence="12" id="KW-1185">Reference proteome</keyword>
<dbReference type="FunFam" id="3.40.50.720:FF:000157">
    <property type="entry name" value="Quinoid dihydropteridine reductase"/>
    <property type="match status" value="1"/>
</dbReference>
<dbReference type="InterPro" id="IPR036291">
    <property type="entry name" value="NAD(P)-bd_dom_sf"/>
</dbReference>
<dbReference type="PANTHER" id="PTHR15104">
    <property type="entry name" value="DIHYDROPTERIDINE REDUCTASE"/>
    <property type="match status" value="1"/>
</dbReference>
<evidence type="ECO:0000313" key="12">
    <source>
        <dbReference type="Proteomes" id="UP000054107"/>
    </source>
</evidence>
<evidence type="ECO:0000256" key="6">
    <source>
        <dbReference type="ARBA" id="ARBA00039153"/>
    </source>
</evidence>
<evidence type="ECO:0000256" key="8">
    <source>
        <dbReference type="ARBA" id="ARBA00041348"/>
    </source>
</evidence>
<sequence>MSAQVPKSHHAHHPDMDERQKRPKKYDKFNTNSLRRDLLMSNFDRTLVVEKAKFEPSSSSSNSQENSSTANQAAVPTIPTQHDEKQLLPKIEAEHTPDSEHPNLSNKTVSPPTSAAAAAAPATSTTTHTLTTSPSAPTLSTTTTMNTDTTTTPTINAITHNPPAASTLHSVISDPKRKLTPIKSESNGSPQPTPTRSPTAALQNNRKVMKKQSKSTMNGTASPAEVFHRNLVDAVSNVDDSDENEHYVYPYSGNELNTSGMHRPLSVRSTPASLLDWKKRSGRGFGDWLRQTLYKKPAQRIVDEEEEDLVWSGSESQQQQRRPKLRNHVKDHQQQPNRSSLLNLWNDSFNTNYLSPSSAAPKKKYYSTQNHASSYIGQANRNGGYTSDDEAAPLISTRRQKRPPFNKQKKTCTHTLQNLLLSLILLMLLLMLVVVYRAQPLMELSVDMGRILATDKELIFDLKVKADNWNWWSVHVAEADISVFAFSQIVPSSNIIVSDKGAGSVRGVDPAEYLGGLTYFDEPLSIPSNRFNHDRPLEAISQIRIKSPGADASGNERWSRMIRYPYGLVVRGVLKYKPVPFLLGTYPQSVAICNVTQVDPTTGAVSTDPDRTVCSTASQDTFVISVDFNENKEANHNILATSSGSLAEQGESINASLASVLKSEKLRGIFCVAGGWAGGNAANQDFLKSSELMLNQSVHSSLIAAHIASKHLEANGLLTLTGALAALDATPGMIGYGIAKAAVHHLVKDLAASGSGLPEGCKVTAVLPVTIDTPMNRKYMPGSDFSTWTSPDDIANIFVKLTKAGYRQLEGYLTGTLPLESGKLVQAVTEQIKAFIPSYGTTSLVGYKNIVEPNGSVTGIKRSQIVSEYEELKALSTQRITVETTSLLITMLSLLTDGK</sequence>
<feature type="compositionally biased region" description="Low complexity" evidence="9">
    <location>
        <begin position="108"/>
        <end position="154"/>
    </location>
</feature>
<evidence type="ECO:0000256" key="1">
    <source>
        <dbReference type="ARBA" id="ARBA00006484"/>
    </source>
</evidence>
<dbReference type="Pfam" id="PF12751">
    <property type="entry name" value="Vac7"/>
    <property type="match status" value="1"/>
</dbReference>
<comment type="subunit">
    <text evidence="2">Homodimer.</text>
</comment>
<accession>A0A0B7NUR6</accession>
<evidence type="ECO:0000256" key="10">
    <source>
        <dbReference type="SAM" id="Phobius"/>
    </source>
</evidence>
<keyword evidence="4" id="KW-0560">Oxidoreductase</keyword>
<dbReference type="Proteomes" id="UP000054107">
    <property type="component" value="Unassembled WGS sequence"/>
</dbReference>
<evidence type="ECO:0000313" key="11">
    <source>
        <dbReference type="EMBL" id="CEP18963.1"/>
    </source>
</evidence>
<dbReference type="GO" id="GO:0006729">
    <property type="term" value="P:tetrahydrobiopterin biosynthetic process"/>
    <property type="evidence" value="ECO:0007669"/>
    <property type="project" value="UniProtKB-KW"/>
</dbReference>
<keyword evidence="10" id="KW-0472">Membrane</keyword>
<dbReference type="InterPro" id="IPR002347">
    <property type="entry name" value="SDR_fam"/>
</dbReference>
<reference evidence="11 12" key="1">
    <citation type="submission" date="2014-09" db="EMBL/GenBank/DDBJ databases">
        <authorList>
            <person name="Ellenberger Sabrina"/>
        </authorList>
    </citation>
    <scope>NUCLEOTIDE SEQUENCE [LARGE SCALE GENOMIC DNA]</scope>
    <source>
        <strain evidence="11 12">CBS 412.66</strain>
    </source>
</reference>
<dbReference type="OrthoDB" id="1204at2759"/>
<dbReference type="GO" id="GO:0005737">
    <property type="term" value="C:cytoplasm"/>
    <property type="evidence" value="ECO:0007669"/>
    <property type="project" value="TreeGrafter"/>
</dbReference>
<dbReference type="GO" id="GO:0006559">
    <property type="term" value="P:L-phenylalanine catabolic process"/>
    <property type="evidence" value="ECO:0007669"/>
    <property type="project" value="TreeGrafter"/>
</dbReference>
<keyword evidence="5" id="KW-0783">Tetrahydrobiopterin biosynthesis</keyword>
<dbReference type="EC" id="1.5.1.34" evidence="6"/>
<evidence type="ECO:0000256" key="2">
    <source>
        <dbReference type="ARBA" id="ARBA00011738"/>
    </source>
</evidence>
<keyword evidence="3" id="KW-0521">NADP</keyword>
<dbReference type="PANTHER" id="PTHR15104:SF0">
    <property type="entry name" value="DIHYDROPTERIDINE REDUCTASE"/>
    <property type="match status" value="1"/>
</dbReference>
<dbReference type="PROSITE" id="PS00061">
    <property type="entry name" value="ADH_SHORT"/>
    <property type="match status" value="1"/>
</dbReference>
<organism evidence="11 12">
    <name type="scientific">Parasitella parasitica</name>
    <dbReference type="NCBI Taxonomy" id="35722"/>
    <lineage>
        <taxon>Eukaryota</taxon>
        <taxon>Fungi</taxon>
        <taxon>Fungi incertae sedis</taxon>
        <taxon>Mucoromycota</taxon>
        <taxon>Mucoromycotina</taxon>
        <taxon>Mucoromycetes</taxon>
        <taxon>Mucorales</taxon>
        <taxon>Mucorineae</taxon>
        <taxon>Mucoraceae</taxon>
        <taxon>Parasitella</taxon>
    </lineage>
</organism>
<dbReference type="SUPFAM" id="SSF51735">
    <property type="entry name" value="NAD(P)-binding Rossmann-fold domains"/>
    <property type="match status" value="1"/>
</dbReference>
<feature type="region of interest" description="Disordered" evidence="9">
    <location>
        <begin position="1"/>
        <end position="41"/>
    </location>
</feature>
<dbReference type="InterPro" id="IPR024260">
    <property type="entry name" value="Vac7"/>
</dbReference>
<evidence type="ECO:0000256" key="7">
    <source>
        <dbReference type="ARBA" id="ARBA00039520"/>
    </source>
</evidence>
<keyword evidence="10" id="KW-1133">Transmembrane helix</keyword>
<gene>
    <name evidence="11" type="primary">PARPA_13272.1 scaffold 46269</name>
</gene>
<dbReference type="Pfam" id="PF13561">
    <property type="entry name" value="adh_short_C2"/>
    <property type="match status" value="1"/>
</dbReference>
<feature type="compositionally biased region" description="Low complexity" evidence="9">
    <location>
        <begin position="57"/>
        <end position="74"/>
    </location>
</feature>
<dbReference type="AlphaFoldDB" id="A0A0B7NUR6"/>
<feature type="transmembrane region" description="Helical" evidence="10">
    <location>
        <begin position="419"/>
        <end position="438"/>
    </location>
</feature>
<evidence type="ECO:0000256" key="5">
    <source>
        <dbReference type="ARBA" id="ARBA00023007"/>
    </source>
</evidence>
<comment type="similarity">
    <text evidence="1">Belongs to the short-chain dehydrogenases/reductases (SDR) family.</text>
</comment>
<feature type="compositionally biased region" description="Polar residues" evidence="9">
    <location>
        <begin position="183"/>
        <end position="204"/>
    </location>
</feature>
<dbReference type="InterPro" id="IPR020904">
    <property type="entry name" value="Sc_DH/Rdtase_CS"/>
</dbReference>
<evidence type="ECO:0000256" key="9">
    <source>
        <dbReference type="SAM" id="MobiDB-lite"/>
    </source>
</evidence>
<name>A0A0B7NUR6_9FUNG</name>
<dbReference type="GO" id="GO:0004155">
    <property type="term" value="F:6,7-dihydropteridine reductase activity"/>
    <property type="evidence" value="ECO:0007669"/>
    <property type="project" value="UniProtKB-EC"/>
</dbReference>
<feature type="region of interest" description="Disordered" evidence="9">
    <location>
        <begin position="306"/>
        <end position="337"/>
    </location>
</feature>
<proteinExistence type="inferred from homology"/>